<dbReference type="PANTHER" id="PTHR30151:SF0">
    <property type="entry name" value="ABC TRANSPORTER PERMEASE PROTEIN MJ0413-RELATED"/>
    <property type="match status" value="1"/>
</dbReference>
<dbReference type="GO" id="GO:0005886">
    <property type="term" value="C:plasma membrane"/>
    <property type="evidence" value="ECO:0007669"/>
    <property type="project" value="UniProtKB-SubCell"/>
</dbReference>
<gene>
    <name evidence="9" type="ORF">BKA19_0461</name>
</gene>
<keyword evidence="6 7" id="KW-0472">Membrane</keyword>
<evidence type="ECO:0000256" key="2">
    <source>
        <dbReference type="ARBA" id="ARBA00022448"/>
    </source>
</evidence>
<feature type="domain" description="ABC transmembrane type-1" evidence="8">
    <location>
        <begin position="56"/>
        <end position="236"/>
    </location>
</feature>
<protein>
    <submittedName>
        <fullName evidence="9">NitT/TauT family transport system permease protein</fullName>
    </submittedName>
</protein>
<dbReference type="Gene3D" id="1.10.3720.10">
    <property type="entry name" value="MetI-like"/>
    <property type="match status" value="1"/>
</dbReference>
<dbReference type="InterPro" id="IPR000515">
    <property type="entry name" value="MetI-like"/>
</dbReference>
<dbReference type="Proteomes" id="UP000292507">
    <property type="component" value="Unassembled WGS sequence"/>
</dbReference>
<accession>A0A4Q7Y212</accession>
<feature type="transmembrane region" description="Helical" evidence="7">
    <location>
        <begin position="162"/>
        <end position="192"/>
    </location>
</feature>
<evidence type="ECO:0000256" key="3">
    <source>
        <dbReference type="ARBA" id="ARBA00022475"/>
    </source>
</evidence>
<proteinExistence type="inferred from homology"/>
<dbReference type="OrthoDB" id="7274389at2"/>
<keyword evidence="2 7" id="KW-0813">Transport</keyword>
<comment type="subcellular location">
    <subcellularLocation>
        <location evidence="1 7">Cell membrane</location>
        <topology evidence="1 7">Multi-pass membrane protein</topology>
    </subcellularLocation>
</comment>
<organism evidence="9 10">
    <name type="scientific">Blastococcus saxobsidens</name>
    <dbReference type="NCBI Taxonomy" id="138336"/>
    <lineage>
        <taxon>Bacteria</taxon>
        <taxon>Bacillati</taxon>
        <taxon>Actinomycetota</taxon>
        <taxon>Actinomycetes</taxon>
        <taxon>Geodermatophilales</taxon>
        <taxon>Geodermatophilaceae</taxon>
        <taxon>Blastococcus</taxon>
    </lineage>
</organism>
<comment type="caution">
    <text evidence="9">The sequence shown here is derived from an EMBL/GenBank/DDBJ whole genome shotgun (WGS) entry which is preliminary data.</text>
</comment>
<dbReference type="InterPro" id="IPR035906">
    <property type="entry name" value="MetI-like_sf"/>
</dbReference>
<evidence type="ECO:0000313" key="9">
    <source>
        <dbReference type="EMBL" id="RZU30832.1"/>
    </source>
</evidence>
<keyword evidence="10" id="KW-1185">Reference proteome</keyword>
<feature type="transmembrane region" description="Helical" evidence="7">
    <location>
        <begin position="122"/>
        <end position="141"/>
    </location>
</feature>
<keyword evidence="3" id="KW-1003">Cell membrane</keyword>
<name>A0A4Q7Y212_9ACTN</name>
<dbReference type="CDD" id="cd06261">
    <property type="entry name" value="TM_PBP2"/>
    <property type="match status" value="1"/>
</dbReference>
<evidence type="ECO:0000259" key="8">
    <source>
        <dbReference type="PROSITE" id="PS50928"/>
    </source>
</evidence>
<dbReference type="GO" id="GO:0055085">
    <property type="term" value="P:transmembrane transport"/>
    <property type="evidence" value="ECO:0007669"/>
    <property type="project" value="InterPro"/>
</dbReference>
<evidence type="ECO:0000256" key="6">
    <source>
        <dbReference type="ARBA" id="ARBA00023136"/>
    </source>
</evidence>
<feature type="transmembrane region" description="Helical" evidence="7">
    <location>
        <begin position="218"/>
        <end position="240"/>
    </location>
</feature>
<dbReference type="SUPFAM" id="SSF161098">
    <property type="entry name" value="MetI-like"/>
    <property type="match status" value="1"/>
</dbReference>
<evidence type="ECO:0000256" key="4">
    <source>
        <dbReference type="ARBA" id="ARBA00022692"/>
    </source>
</evidence>
<dbReference type="PANTHER" id="PTHR30151">
    <property type="entry name" value="ALKANE SULFONATE ABC TRANSPORTER-RELATED, MEMBRANE SUBUNIT"/>
    <property type="match status" value="1"/>
</dbReference>
<dbReference type="RefSeq" id="WP_130504142.1">
    <property type="nucleotide sequence ID" value="NZ_POQT01000004.1"/>
</dbReference>
<dbReference type="AlphaFoldDB" id="A0A4Q7Y212"/>
<reference evidence="9 10" key="1">
    <citation type="submission" date="2019-02" db="EMBL/GenBank/DDBJ databases">
        <title>Sequencing the genomes of 1000 actinobacteria strains.</title>
        <authorList>
            <person name="Klenk H.-P."/>
        </authorList>
    </citation>
    <scope>NUCLEOTIDE SEQUENCE [LARGE SCALE GENOMIC DNA]</scope>
    <source>
        <strain evidence="9 10">DSM 44509</strain>
    </source>
</reference>
<keyword evidence="4 7" id="KW-0812">Transmembrane</keyword>
<dbReference type="PROSITE" id="PS50928">
    <property type="entry name" value="ABC_TM1"/>
    <property type="match status" value="1"/>
</dbReference>
<dbReference type="EMBL" id="SHKV01000001">
    <property type="protein sequence ID" value="RZU30832.1"/>
    <property type="molecule type" value="Genomic_DNA"/>
</dbReference>
<evidence type="ECO:0000256" key="1">
    <source>
        <dbReference type="ARBA" id="ARBA00004651"/>
    </source>
</evidence>
<evidence type="ECO:0000313" key="10">
    <source>
        <dbReference type="Proteomes" id="UP000292507"/>
    </source>
</evidence>
<feature type="transmembrane region" description="Helical" evidence="7">
    <location>
        <begin position="94"/>
        <end position="116"/>
    </location>
</feature>
<evidence type="ECO:0000256" key="7">
    <source>
        <dbReference type="RuleBase" id="RU363032"/>
    </source>
</evidence>
<feature type="transmembrane region" description="Helical" evidence="7">
    <location>
        <begin position="60"/>
        <end position="82"/>
    </location>
</feature>
<keyword evidence="5 7" id="KW-1133">Transmembrane helix</keyword>
<dbReference type="Pfam" id="PF00528">
    <property type="entry name" value="BPD_transp_1"/>
    <property type="match status" value="1"/>
</dbReference>
<comment type="similarity">
    <text evidence="7">Belongs to the binding-protein-dependent transport system permease family.</text>
</comment>
<evidence type="ECO:0000256" key="5">
    <source>
        <dbReference type="ARBA" id="ARBA00022989"/>
    </source>
</evidence>
<sequence>MNRVWTLRIGAAVVFLGLWEGLARSGLVLDTVLPPATEVFGRIQDVVTQSDFGQDVYASLYEVVIGVAIGALVGMPFGAFMGSSRYLYRLLDPLVYYVGAVPKIVLFPILILFLGTGVESKVGIAAISAAFPIAINTALAVQEVNPMHVKAAKSLGASRSQLYRFVYTPAILGPVLAGARLGLGVAITAALLGETKVANVGLGFRAIEYYSRLQIAEMYALLLIVFVGAALINLGLSGLIRRATHYQQQRVGAAASVA</sequence>